<comment type="caution">
    <text evidence="1">The sequence shown here is derived from an EMBL/GenBank/DDBJ whole genome shotgun (WGS) entry which is preliminary data.</text>
</comment>
<evidence type="ECO:0000313" key="1">
    <source>
        <dbReference type="EMBL" id="MCS3712166.1"/>
    </source>
</evidence>
<dbReference type="EMBL" id="JANUBL010000017">
    <property type="protein sequence ID" value="MCS4123064.1"/>
    <property type="molecule type" value="Genomic_DNA"/>
</dbReference>
<dbReference type="Proteomes" id="UP001155144">
    <property type="component" value="Unassembled WGS sequence"/>
</dbReference>
<dbReference type="RefSeq" id="WP_259073877.1">
    <property type="nucleotide sequence ID" value="NZ_JANUAB010000013.1"/>
</dbReference>
<dbReference type="Proteomes" id="UP001155057">
    <property type="component" value="Unassembled WGS sequence"/>
</dbReference>
<dbReference type="GO" id="GO:0008233">
    <property type="term" value="F:peptidase activity"/>
    <property type="evidence" value="ECO:0007669"/>
    <property type="project" value="UniProtKB-KW"/>
</dbReference>
<accession>A0A9X2TJC5</accession>
<proteinExistence type="predicted"/>
<keyword evidence="1" id="KW-0645">Protease</keyword>
<reference evidence="1" key="1">
    <citation type="submission" date="2022-08" db="EMBL/GenBank/DDBJ databases">
        <title>Genomic Encyclopedia of Type Strains, Phase V (KMG-V): Genome sequencing to study the core and pangenomes of soil and plant-associated prokaryotes.</title>
        <authorList>
            <person name="Whitman W."/>
        </authorList>
    </citation>
    <scope>NUCLEOTIDE SEQUENCE</scope>
    <source>
        <strain evidence="2">SP3026</strain>
        <strain evidence="1">SP3049</strain>
    </source>
</reference>
<sequence>MKIGTIDANGKALVPLTVERLGSEGKRREVTALLDTVFSGFLALPPELIDVLGSEQLRVLRMCEGAVNPPALAGRYEPVGSGLLRSEKSNAM</sequence>
<dbReference type="GO" id="GO:0006508">
    <property type="term" value="P:proteolysis"/>
    <property type="evidence" value="ECO:0007669"/>
    <property type="project" value="UniProtKB-KW"/>
</dbReference>
<evidence type="ECO:0000313" key="3">
    <source>
        <dbReference type="Proteomes" id="UP001155057"/>
    </source>
</evidence>
<keyword evidence="1" id="KW-0378">Hydrolase</keyword>
<dbReference type="AlphaFoldDB" id="A0A9X2TJC5"/>
<organism evidence="1 3">
    <name type="scientific">Salinibacter ruber</name>
    <dbReference type="NCBI Taxonomy" id="146919"/>
    <lineage>
        <taxon>Bacteria</taxon>
        <taxon>Pseudomonadati</taxon>
        <taxon>Rhodothermota</taxon>
        <taxon>Rhodothermia</taxon>
        <taxon>Rhodothermales</taxon>
        <taxon>Salinibacteraceae</taxon>
        <taxon>Salinibacter</taxon>
    </lineage>
</organism>
<evidence type="ECO:0000313" key="2">
    <source>
        <dbReference type="EMBL" id="MCS4123064.1"/>
    </source>
</evidence>
<gene>
    <name evidence="2" type="ORF">GGP45_003435</name>
    <name evidence="1" type="ORF">GGP61_003804</name>
</gene>
<dbReference type="EMBL" id="JANUAE010000031">
    <property type="protein sequence ID" value="MCS3712166.1"/>
    <property type="molecule type" value="Genomic_DNA"/>
</dbReference>
<name>A0A9X2TJC5_9BACT</name>
<protein>
    <submittedName>
        <fullName evidence="1">Aspartyl protease</fullName>
    </submittedName>
</protein>